<dbReference type="AlphaFoldDB" id="A0A8H4N0I2"/>
<sequence>MDRDVELGLHYTHRDITLRCGSTNRATLPALLLRTYLPAYPSHLNRRHQLDLAATYIPTSPLTTHNLLRASKITAACAALIAALDASTPSTADALLADLLARAQLEDRRSRASGAGVHHPRTLTTFLVLADLSRAFRSRKLGGACVAFFARHGQRVLGDGGGGGGDEEAEEHPQAVVLWAWALGVVVRAGEAEREACVREVVAARPDVLGVESRYERFVRRSLPGGDALWEMVERVGERERVGPGGGWRRRVLDDGGVEYLHEHRERRLVRAARAGKPLGLETYHRSHRHVDPDEMLAWKPEMRGYGGIAGSGLRGALGLIKDDQRELRHDVHDLRDELDELAERVEKMGRHDRDRRRKDRLDWHERDIVDLPDEYEESVSEWWDDYY</sequence>
<reference evidence="2" key="1">
    <citation type="submission" date="2020-04" db="EMBL/GenBank/DDBJ databases">
        <title>Genome Assembly and Annotation of Botryosphaeria dothidea sdau 11-99, a Latent Pathogen of Apple Fruit Ring Rot in China.</title>
        <authorList>
            <person name="Yu C."/>
            <person name="Diao Y."/>
            <person name="Lu Q."/>
            <person name="Zhao J."/>
            <person name="Cui S."/>
            <person name="Peng C."/>
            <person name="He B."/>
            <person name="Liu H."/>
        </authorList>
    </citation>
    <scope>NUCLEOTIDE SEQUENCE [LARGE SCALE GENOMIC DNA]</scope>
    <source>
        <strain evidence="2">Sdau11-99</strain>
    </source>
</reference>
<evidence type="ECO:0000256" key="1">
    <source>
        <dbReference type="SAM" id="Coils"/>
    </source>
</evidence>
<dbReference type="OrthoDB" id="10652896at2759"/>
<feature type="coiled-coil region" evidence="1">
    <location>
        <begin position="325"/>
        <end position="352"/>
    </location>
</feature>
<keyword evidence="1" id="KW-0175">Coiled coil</keyword>
<proteinExistence type="predicted"/>
<dbReference type="EMBL" id="WWBZ02000073">
    <property type="protein sequence ID" value="KAF4302593.1"/>
    <property type="molecule type" value="Genomic_DNA"/>
</dbReference>
<organism evidence="2 3">
    <name type="scientific">Botryosphaeria dothidea</name>
    <dbReference type="NCBI Taxonomy" id="55169"/>
    <lineage>
        <taxon>Eukaryota</taxon>
        <taxon>Fungi</taxon>
        <taxon>Dikarya</taxon>
        <taxon>Ascomycota</taxon>
        <taxon>Pezizomycotina</taxon>
        <taxon>Dothideomycetes</taxon>
        <taxon>Dothideomycetes incertae sedis</taxon>
        <taxon>Botryosphaeriales</taxon>
        <taxon>Botryosphaeriaceae</taxon>
        <taxon>Botryosphaeria</taxon>
    </lineage>
</organism>
<comment type="caution">
    <text evidence="2">The sequence shown here is derived from an EMBL/GenBank/DDBJ whole genome shotgun (WGS) entry which is preliminary data.</text>
</comment>
<dbReference type="Proteomes" id="UP000572817">
    <property type="component" value="Unassembled WGS sequence"/>
</dbReference>
<name>A0A8H4N0I2_9PEZI</name>
<evidence type="ECO:0000313" key="2">
    <source>
        <dbReference type="EMBL" id="KAF4302593.1"/>
    </source>
</evidence>
<gene>
    <name evidence="2" type="ORF">GTA08_BOTSDO10094</name>
</gene>
<evidence type="ECO:0000313" key="3">
    <source>
        <dbReference type="Proteomes" id="UP000572817"/>
    </source>
</evidence>
<protein>
    <submittedName>
        <fullName evidence="2">Uncharacterized protein</fullName>
    </submittedName>
</protein>
<keyword evidence="3" id="KW-1185">Reference proteome</keyword>
<accession>A0A8H4N0I2</accession>